<accession>A0A814ZDU6</accession>
<proteinExistence type="predicted"/>
<dbReference type="Proteomes" id="UP000663829">
    <property type="component" value="Unassembled WGS sequence"/>
</dbReference>
<evidence type="ECO:0000313" key="3">
    <source>
        <dbReference type="Proteomes" id="UP000663829"/>
    </source>
</evidence>
<dbReference type="EMBL" id="CAJNOQ010010136">
    <property type="protein sequence ID" value="CAF1243920.1"/>
    <property type="molecule type" value="Genomic_DNA"/>
</dbReference>
<evidence type="ECO:0000313" key="2">
    <source>
        <dbReference type="EMBL" id="CAF4008539.1"/>
    </source>
</evidence>
<comment type="caution">
    <text evidence="1">The sequence shown here is derived from an EMBL/GenBank/DDBJ whole genome shotgun (WGS) entry which is preliminary data.</text>
</comment>
<organism evidence="1 3">
    <name type="scientific">Didymodactylos carnosus</name>
    <dbReference type="NCBI Taxonomy" id="1234261"/>
    <lineage>
        <taxon>Eukaryota</taxon>
        <taxon>Metazoa</taxon>
        <taxon>Spiralia</taxon>
        <taxon>Gnathifera</taxon>
        <taxon>Rotifera</taxon>
        <taxon>Eurotatoria</taxon>
        <taxon>Bdelloidea</taxon>
        <taxon>Philodinida</taxon>
        <taxon>Philodinidae</taxon>
        <taxon>Didymodactylos</taxon>
    </lineage>
</organism>
<gene>
    <name evidence="1" type="ORF">GPM918_LOCUS25795</name>
    <name evidence="2" type="ORF">SRO942_LOCUS25839</name>
</gene>
<protein>
    <submittedName>
        <fullName evidence="1">Uncharacterized protein</fullName>
    </submittedName>
</protein>
<dbReference type="Proteomes" id="UP000681722">
    <property type="component" value="Unassembled WGS sequence"/>
</dbReference>
<evidence type="ECO:0000313" key="1">
    <source>
        <dbReference type="EMBL" id="CAF1243920.1"/>
    </source>
</evidence>
<reference evidence="1" key="1">
    <citation type="submission" date="2021-02" db="EMBL/GenBank/DDBJ databases">
        <authorList>
            <person name="Nowell W R."/>
        </authorList>
    </citation>
    <scope>NUCLEOTIDE SEQUENCE</scope>
</reference>
<name>A0A814ZDU6_9BILA</name>
<dbReference type="EMBL" id="CAJOBC010011540">
    <property type="protein sequence ID" value="CAF4008539.1"/>
    <property type="molecule type" value="Genomic_DNA"/>
</dbReference>
<sequence>MDDILGSILTYFLTGSTIEGQAYRKSLCGGVHDIDIMIQYGEINQSDDLIPAYDKQTKKVISRFYIVNCINGFKLKQYHFYTHTTENIRTYESKTDSASASAEVITTNQGVSPLAKEFYVCLKRVQLESSILQNERRQNFYLVLQNMRKRAQPLITLLQTF</sequence>
<dbReference type="AlphaFoldDB" id="A0A814ZDU6"/>
<keyword evidence="3" id="KW-1185">Reference proteome</keyword>